<evidence type="ECO:0000259" key="2">
    <source>
        <dbReference type="Pfam" id="PF00652"/>
    </source>
</evidence>
<feature type="signal peptide" evidence="1">
    <location>
        <begin position="1"/>
        <end position="22"/>
    </location>
</feature>
<dbReference type="CDD" id="cd23415">
    <property type="entry name" value="beta-trefoil_Ricin_AH"/>
    <property type="match status" value="1"/>
</dbReference>
<feature type="domain" description="Ricin B lectin" evidence="2">
    <location>
        <begin position="48"/>
        <end position="125"/>
    </location>
</feature>
<organism evidence="3 4">
    <name type="scientific">Virgisporangium aliadipatigenens</name>
    <dbReference type="NCBI Taxonomy" id="741659"/>
    <lineage>
        <taxon>Bacteria</taxon>
        <taxon>Bacillati</taxon>
        <taxon>Actinomycetota</taxon>
        <taxon>Actinomycetes</taxon>
        <taxon>Micromonosporales</taxon>
        <taxon>Micromonosporaceae</taxon>
        <taxon>Virgisporangium</taxon>
    </lineage>
</organism>
<sequence>MFAVAVAAITVAAALTAATPQAADAAPIPVRIGKQSAAPTQWGGCFTWCAFRNRATKKCLDDSFRAGLRTFPCNGTDHQRWRYDFTGYLVNQNTGRCIDDSIQHGLRAFPCNGSVYQRWVLNFNNRLPAMTYIHFGSQSTGRFMDDSFPYGLRAFPRNTSDYQLFWAH</sequence>
<gene>
    <name evidence="3" type="ORF">Val02_15260</name>
</gene>
<dbReference type="InterPro" id="IPR000772">
    <property type="entry name" value="Ricin_B_lectin"/>
</dbReference>
<keyword evidence="1" id="KW-0732">Signal</keyword>
<evidence type="ECO:0000256" key="1">
    <source>
        <dbReference type="SAM" id="SignalP"/>
    </source>
</evidence>
<dbReference type="AlphaFoldDB" id="A0A8J3YIM4"/>
<protein>
    <recommendedName>
        <fullName evidence="2">Ricin B lectin domain-containing protein</fullName>
    </recommendedName>
</protein>
<dbReference type="RefSeq" id="WP_203898194.1">
    <property type="nucleotide sequence ID" value="NZ_BOPF01000004.1"/>
</dbReference>
<proteinExistence type="predicted"/>
<dbReference type="Gene3D" id="2.80.10.50">
    <property type="match status" value="1"/>
</dbReference>
<dbReference type="Proteomes" id="UP000619260">
    <property type="component" value="Unassembled WGS sequence"/>
</dbReference>
<name>A0A8J3YIM4_9ACTN</name>
<dbReference type="PROSITE" id="PS50231">
    <property type="entry name" value="RICIN_B_LECTIN"/>
    <property type="match status" value="1"/>
</dbReference>
<evidence type="ECO:0000313" key="4">
    <source>
        <dbReference type="Proteomes" id="UP000619260"/>
    </source>
</evidence>
<reference evidence="3" key="1">
    <citation type="submission" date="2021-01" db="EMBL/GenBank/DDBJ databases">
        <title>Whole genome shotgun sequence of Virgisporangium aliadipatigenens NBRC 105644.</title>
        <authorList>
            <person name="Komaki H."/>
            <person name="Tamura T."/>
        </authorList>
    </citation>
    <scope>NUCLEOTIDE SEQUENCE</scope>
    <source>
        <strain evidence="3">NBRC 105644</strain>
    </source>
</reference>
<evidence type="ECO:0000313" key="3">
    <source>
        <dbReference type="EMBL" id="GIJ44640.1"/>
    </source>
</evidence>
<dbReference type="InterPro" id="IPR035992">
    <property type="entry name" value="Ricin_B-like_lectins"/>
</dbReference>
<dbReference type="SUPFAM" id="SSF50370">
    <property type="entry name" value="Ricin B-like lectins"/>
    <property type="match status" value="1"/>
</dbReference>
<dbReference type="EMBL" id="BOPF01000004">
    <property type="protein sequence ID" value="GIJ44640.1"/>
    <property type="molecule type" value="Genomic_DNA"/>
</dbReference>
<dbReference type="Pfam" id="PF00652">
    <property type="entry name" value="Ricin_B_lectin"/>
    <property type="match status" value="1"/>
</dbReference>
<accession>A0A8J3YIM4</accession>
<keyword evidence="4" id="KW-1185">Reference proteome</keyword>
<comment type="caution">
    <text evidence="3">The sequence shown here is derived from an EMBL/GenBank/DDBJ whole genome shotgun (WGS) entry which is preliminary data.</text>
</comment>
<feature type="chain" id="PRO_5039455104" description="Ricin B lectin domain-containing protein" evidence="1">
    <location>
        <begin position="23"/>
        <end position="168"/>
    </location>
</feature>